<reference evidence="3 4" key="1">
    <citation type="submission" date="2018-11" db="EMBL/GenBank/DDBJ databases">
        <title>Genomic Encyclopedia of Type Strains, Phase IV (KMG-IV): sequencing the most valuable type-strain genomes for metagenomic binning, comparative biology and taxonomic classification.</title>
        <authorList>
            <person name="Goeker M."/>
        </authorList>
    </citation>
    <scope>NUCLEOTIDE SEQUENCE [LARGE SCALE GENOMIC DNA]</scope>
    <source>
        <strain evidence="3 4">DSM 25623</strain>
    </source>
</reference>
<dbReference type="Pfam" id="PF18426">
    <property type="entry name" value="Tli4_C"/>
    <property type="match status" value="1"/>
</dbReference>
<evidence type="ECO:0008006" key="5">
    <source>
        <dbReference type="Google" id="ProtNLM"/>
    </source>
</evidence>
<dbReference type="Pfam" id="PF18443">
    <property type="entry name" value="Tli4_N"/>
    <property type="match status" value="1"/>
</dbReference>
<sequence length="306" mass="34401">MNKEAKTHCLGRYLIDLPASAKVTTRYVYSRGKIATRVDVSPEGYAKLLSEQEDALKAARHDDGGSMLVDRVEFAPGKVSLISWKSPHSRILYQYRYFAYLPERRVLFLLEGEGSAKAEARARADKAGGELVTELLRYREGDEVPKSPGYCFDHGLVADNALNQEEFTANIKLKEYPSVTLTLMSYVTGKPDRELLQRASRIPPGFERAVAHMKTLRRGDRNIGPVKGQELLVRADAEGKRSYHFLWESQGRANSLEFPFMSLQLSTTDETDARGEVIDAPFESDEEALELWDSILTTLRLRPGAV</sequence>
<evidence type="ECO:0000313" key="4">
    <source>
        <dbReference type="Proteomes" id="UP000269708"/>
    </source>
</evidence>
<protein>
    <recommendedName>
        <fullName evidence="5">Tle cognate immunity protein 4 C-terminal domain-containing protein</fullName>
    </recommendedName>
</protein>
<accession>A0A3N4VCC0</accession>
<keyword evidence="4" id="KW-1185">Reference proteome</keyword>
<dbReference type="EMBL" id="RKQN01000006">
    <property type="protein sequence ID" value="RPE74787.1"/>
    <property type="molecule type" value="Genomic_DNA"/>
</dbReference>
<dbReference type="Proteomes" id="UP000269708">
    <property type="component" value="Unassembled WGS sequence"/>
</dbReference>
<name>A0A3N4VCC0_9GAMM</name>
<dbReference type="OrthoDB" id="8752886at2"/>
<organism evidence="3 4">
    <name type="scientific">Vulcaniibacterium tengchongense</name>
    <dbReference type="NCBI Taxonomy" id="1273429"/>
    <lineage>
        <taxon>Bacteria</taxon>
        <taxon>Pseudomonadati</taxon>
        <taxon>Pseudomonadota</taxon>
        <taxon>Gammaproteobacteria</taxon>
        <taxon>Lysobacterales</taxon>
        <taxon>Lysobacteraceae</taxon>
        <taxon>Vulcaniibacterium</taxon>
    </lineage>
</organism>
<feature type="domain" description="Tle cognate immunity protein 4 C-terminal" evidence="1">
    <location>
        <begin position="143"/>
        <end position="304"/>
    </location>
</feature>
<gene>
    <name evidence="3" type="ORF">EDC50_2999</name>
</gene>
<dbReference type="RefSeq" id="WP_123771314.1">
    <property type="nucleotide sequence ID" value="NZ_RKQN01000006.1"/>
</dbReference>
<dbReference type="AlphaFoldDB" id="A0A3N4VCC0"/>
<feature type="domain" description="Tle cognate immunity protein 4 N-terminal" evidence="2">
    <location>
        <begin position="6"/>
        <end position="128"/>
    </location>
</feature>
<evidence type="ECO:0000259" key="2">
    <source>
        <dbReference type="Pfam" id="PF18443"/>
    </source>
</evidence>
<comment type="caution">
    <text evidence="3">The sequence shown here is derived from an EMBL/GenBank/DDBJ whole genome shotgun (WGS) entry which is preliminary data.</text>
</comment>
<proteinExistence type="predicted"/>
<dbReference type="InterPro" id="IPR040761">
    <property type="entry name" value="Tli4_N"/>
</dbReference>
<evidence type="ECO:0000313" key="3">
    <source>
        <dbReference type="EMBL" id="RPE74787.1"/>
    </source>
</evidence>
<evidence type="ECO:0000259" key="1">
    <source>
        <dbReference type="Pfam" id="PF18426"/>
    </source>
</evidence>
<dbReference type="InterPro" id="IPR041290">
    <property type="entry name" value="Tli4_C"/>
</dbReference>